<dbReference type="Gene3D" id="3.30.1330.100">
    <property type="entry name" value="CofE-like"/>
    <property type="match status" value="1"/>
</dbReference>
<evidence type="ECO:0000259" key="1">
    <source>
        <dbReference type="Pfam" id="PF01996"/>
    </source>
</evidence>
<accession>K0AV12</accession>
<gene>
    <name evidence="2" type="ordered locus">Curi_c06350</name>
</gene>
<dbReference type="SUPFAM" id="SSF144010">
    <property type="entry name" value="CofE-like"/>
    <property type="match status" value="1"/>
</dbReference>
<dbReference type="HOGENOM" id="CLU_087621_0_0_9"/>
<feature type="domain" description="Coenzyme F420:L-glutamate ligase-like" evidence="1">
    <location>
        <begin position="29"/>
        <end position="192"/>
    </location>
</feature>
<dbReference type="Proteomes" id="UP000006094">
    <property type="component" value="Chromosome"/>
</dbReference>
<dbReference type="Pfam" id="PF01996">
    <property type="entry name" value="F420_ligase"/>
    <property type="match status" value="1"/>
</dbReference>
<dbReference type="eggNOG" id="COG1478">
    <property type="taxonomic scope" value="Bacteria"/>
</dbReference>
<sequence length="237" mass="26493">MSNVQDMSANEGKKLEIIFDGRTFYRIPIKTHLITENDNISDIAYEYTKDIVEKSDILFISKKVVAITQNRIFLAREIKVSPLAEFLSKFITISSLGMGLGRPETMEIAIRECGTIRMLFAAIIAGFTKKILRRSGDFYKLIGSKARYIDGSYDGNIPPYDEYIILAPENCNEICREASKRLGNICVAIVGVNDVGANTLGVSHDDMNPKEISKVLSDNPLGEEHQKTPLGIIRELK</sequence>
<proteinExistence type="predicted"/>
<evidence type="ECO:0000313" key="3">
    <source>
        <dbReference type="Proteomes" id="UP000006094"/>
    </source>
</evidence>
<dbReference type="AlphaFoldDB" id="K0AV12"/>
<dbReference type="EMBL" id="CP003326">
    <property type="protein sequence ID" value="AFS77708.1"/>
    <property type="molecule type" value="Genomic_DNA"/>
</dbReference>
<evidence type="ECO:0000313" key="2">
    <source>
        <dbReference type="EMBL" id="AFS77708.1"/>
    </source>
</evidence>
<reference evidence="2 3" key="1">
    <citation type="journal article" date="2012" name="PLoS ONE">
        <title>The purine-utilizing bacterium Clostridium acidurici 9a: a genome-guided metabolic reconsideration.</title>
        <authorList>
            <person name="Hartwich K."/>
            <person name="Poehlein A."/>
            <person name="Daniel R."/>
        </authorList>
    </citation>
    <scope>NUCLEOTIDE SEQUENCE [LARGE SCALE GENOMIC DNA]</scope>
    <source>
        <strain evidence="3">ATCC 7906 / DSM 604 / BCRC 14475 / CIP 104303 / KCTC 5404 / NCIMB 10678 / 9a</strain>
    </source>
</reference>
<dbReference type="OrthoDB" id="9763290at2"/>
<dbReference type="KEGG" id="cad:Curi_c06350"/>
<dbReference type="InterPro" id="IPR002847">
    <property type="entry name" value="F420-0_gamma-glut_ligase-dom"/>
</dbReference>
<name>K0AV12_GOTA9</name>
<protein>
    <recommendedName>
        <fullName evidence="1">Coenzyme F420:L-glutamate ligase-like domain-containing protein</fullName>
    </recommendedName>
</protein>
<dbReference type="RefSeq" id="WP_014966845.1">
    <property type="nucleotide sequence ID" value="NC_018664.1"/>
</dbReference>
<organism evidence="2 3">
    <name type="scientific">Gottschalkia acidurici (strain ATCC 7906 / DSM 604 / BCRC 14475 / CIP 104303 / KCTC 5404 / NCIMB 10678 / 9a)</name>
    <name type="common">Clostridium acidurici</name>
    <dbReference type="NCBI Taxonomy" id="1128398"/>
    <lineage>
        <taxon>Bacteria</taxon>
        <taxon>Bacillati</taxon>
        <taxon>Bacillota</taxon>
        <taxon>Tissierellia</taxon>
        <taxon>Tissierellales</taxon>
        <taxon>Gottschalkiaceae</taxon>
        <taxon>Gottschalkia</taxon>
    </lineage>
</organism>
<keyword evidence="3" id="KW-1185">Reference proteome</keyword>